<name>A0A937EQS3_9ACTN</name>
<evidence type="ECO:0000313" key="1">
    <source>
        <dbReference type="EMBL" id="MBL1086491.1"/>
    </source>
</evidence>
<gene>
    <name evidence="1" type="ORF">JK359_31775</name>
</gene>
<reference evidence="1" key="1">
    <citation type="submission" date="2021-01" db="EMBL/GenBank/DDBJ databases">
        <title>WGS of actinomycetes isolated from Thailand.</title>
        <authorList>
            <person name="Thawai C."/>
        </authorList>
    </citation>
    <scope>NUCLEOTIDE SEQUENCE</scope>
    <source>
        <strain evidence="1">RCU-197</strain>
    </source>
</reference>
<organism evidence="1 2">
    <name type="scientific">Streptomyces actinomycinicus</name>
    <dbReference type="NCBI Taxonomy" id="1695166"/>
    <lineage>
        <taxon>Bacteria</taxon>
        <taxon>Bacillati</taxon>
        <taxon>Actinomycetota</taxon>
        <taxon>Actinomycetes</taxon>
        <taxon>Kitasatosporales</taxon>
        <taxon>Streptomycetaceae</taxon>
        <taxon>Streptomyces</taxon>
    </lineage>
</organism>
<protein>
    <submittedName>
        <fullName evidence="1">Uncharacterized protein</fullName>
    </submittedName>
</protein>
<comment type="caution">
    <text evidence="1">The sequence shown here is derived from an EMBL/GenBank/DDBJ whole genome shotgun (WGS) entry which is preliminary data.</text>
</comment>
<sequence length="46" mass="4838">MDRMPSGGFGALHRGCDAPQVWAATSPQLAHTGGVYLNDRDIAPLS</sequence>
<proteinExistence type="predicted"/>
<accession>A0A937EQS3</accession>
<dbReference type="EMBL" id="JAERRK010000023">
    <property type="protein sequence ID" value="MBL1086491.1"/>
    <property type="molecule type" value="Genomic_DNA"/>
</dbReference>
<dbReference type="AlphaFoldDB" id="A0A937EQS3"/>
<keyword evidence="2" id="KW-1185">Reference proteome</keyword>
<dbReference type="Proteomes" id="UP000661858">
    <property type="component" value="Unassembled WGS sequence"/>
</dbReference>
<evidence type="ECO:0000313" key="2">
    <source>
        <dbReference type="Proteomes" id="UP000661858"/>
    </source>
</evidence>